<dbReference type="EMBL" id="KB707096">
    <property type="protein sequence ID" value="EMR64303.1"/>
    <property type="molecule type" value="Genomic_DNA"/>
</dbReference>
<organism evidence="1 2">
    <name type="scientific">Eutypa lata (strain UCR-EL1)</name>
    <name type="common">Grapevine dieback disease fungus</name>
    <name type="synonym">Eutypa armeniacae</name>
    <dbReference type="NCBI Taxonomy" id="1287681"/>
    <lineage>
        <taxon>Eukaryota</taxon>
        <taxon>Fungi</taxon>
        <taxon>Dikarya</taxon>
        <taxon>Ascomycota</taxon>
        <taxon>Pezizomycotina</taxon>
        <taxon>Sordariomycetes</taxon>
        <taxon>Xylariomycetidae</taxon>
        <taxon>Xylariales</taxon>
        <taxon>Diatrypaceae</taxon>
        <taxon>Eutypa</taxon>
    </lineage>
</organism>
<evidence type="ECO:0000313" key="1">
    <source>
        <dbReference type="EMBL" id="EMR64303.1"/>
    </source>
</evidence>
<sequence>MVPRDSYPGPEHMDDIDFNQKYAARVASGPLTPEELALVRGHLGDMFYEEASGSLRWLSTFRTGWARHLEMALAPQPHQDSTVYFVGGGCSKPDSAGHRHGYTDLRLGCYIYRAWHALHSGRPNLQRQHFFAKALRLPESEAASWNIPGLVATHRRLCDVTAARLESEIVRLRCEDPASGAFPPPVETARTWCEHGLSMRHLFRAVILVADEHVLPMECPVQPVPEIRGHNQHWKVAAWLERLMPECSVLMVRTADDAHLSRPVSFEKLIREGETIPLGLEESRLAKEFGVVRVKLGVAMRFLFDLQAGEEAAIPRLRQESAILTEERERACQAWVESVLQHASLGEVGVDGNRSTWEAVRRMWAERDRDIFDHGAQDETRLAPLYSWYGLR</sequence>
<keyword evidence="2" id="KW-1185">Reference proteome</keyword>
<dbReference type="AlphaFoldDB" id="M7SJ21"/>
<dbReference type="OMA" id="ICEYDSK"/>
<gene>
    <name evidence="1" type="ORF">UCREL1_8728</name>
</gene>
<reference evidence="2" key="1">
    <citation type="journal article" date="2013" name="Genome Announc.">
        <title>Draft genome sequence of the grapevine dieback fungus Eutypa lata UCR-EL1.</title>
        <authorList>
            <person name="Blanco-Ulate B."/>
            <person name="Rolshausen P.E."/>
            <person name="Cantu D."/>
        </authorList>
    </citation>
    <scope>NUCLEOTIDE SEQUENCE [LARGE SCALE GENOMIC DNA]</scope>
    <source>
        <strain evidence="2">UCR-EL1</strain>
    </source>
</reference>
<proteinExistence type="predicted"/>
<dbReference type="KEGG" id="ela:UCREL1_8728"/>
<dbReference type="Proteomes" id="UP000012174">
    <property type="component" value="Unassembled WGS sequence"/>
</dbReference>
<dbReference type="OrthoDB" id="5235440at2759"/>
<protein>
    <submittedName>
        <fullName evidence="1">Uncharacterized protein</fullName>
    </submittedName>
</protein>
<dbReference type="HOGENOM" id="CLU_639412_0_0_1"/>
<dbReference type="eggNOG" id="ENOG502RJ0U">
    <property type="taxonomic scope" value="Eukaryota"/>
</dbReference>
<name>M7SJ21_EUTLA</name>
<evidence type="ECO:0000313" key="2">
    <source>
        <dbReference type="Proteomes" id="UP000012174"/>
    </source>
</evidence>
<accession>M7SJ21</accession>